<sequence length="86" mass="9735">MTDDKPISNPTEEDVFDPSEPDWDVTPEDAEEFFVTLLDVMQILLDLGLDLDTVQQFLDYHADFSGLDSENPVWLEEDERAGGADD</sequence>
<comment type="caution">
    <text evidence="2">The sequence shown here is derived from an EMBL/GenBank/DDBJ whole genome shotgun (WGS) entry which is preliminary data.</text>
</comment>
<organism evidence="2 3">
    <name type="scientific">Oceanobacter antarcticus</name>
    <dbReference type="NCBI Taxonomy" id="3133425"/>
    <lineage>
        <taxon>Bacteria</taxon>
        <taxon>Pseudomonadati</taxon>
        <taxon>Pseudomonadota</taxon>
        <taxon>Gammaproteobacteria</taxon>
        <taxon>Oceanospirillales</taxon>
        <taxon>Oceanospirillaceae</taxon>
        <taxon>Oceanobacter</taxon>
    </lineage>
</organism>
<evidence type="ECO:0000313" key="3">
    <source>
        <dbReference type="Proteomes" id="UP001620597"/>
    </source>
</evidence>
<dbReference type="Proteomes" id="UP001620597">
    <property type="component" value="Unassembled WGS sequence"/>
</dbReference>
<gene>
    <name evidence="2" type="ORF">WG929_20735</name>
</gene>
<feature type="region of interest" description="Disordered" evidence="1">
    <location>
        <begin position="67"/>
        <end position="86"/>
    </location>
</feature>
<accession>A0ABW8NPA4</accession>
<evidence type="ECO:0000313" key="2">
    <source>
        <dbReference type="EMBL" id="MFK4754828.1"/>
    </source>
</evidence>
<keyword evidence="3" id="KW-1185">Reference proteome</keyword>
<dbReference type="RefSeq" id="WP_416207601.1">
    <property type="nucleotide sequence ID" value="NZ_JBBKTX010000054.1"/>
</dbReference>
<dbReference type="EMBL" id="JBBKTX010000054">
    <property type="protein sequence ID" value="MFK4754828.1"/>
    <property type="molecule type" value="Genomic_DNA"/>
</dbReference>
<name>A0ABW8NPA4_9GAMM</name>
<reference evidence="2 3" key="1">
    <citation type="submission" date="2024-03" db="EMBL/GenBank/DDBJ databases">
        <title>High-quality draft genome sequence of Oceanobacter sp. wDCs-4.</title>
        <authorList>
            <person name="Dong C."/>
        </authorList>
    </citation>
    <scope>NUCLEOTIDE SEQUENCE [LARGE SCALE GENOMIC DNA]</scope>
    <source>
        <strain evidence="3">wDCs-4</strain>
    </source>
</reference>
<proteinExistence type="predicted"/>
<feature type="region of interest" description="Disordered" evidence="1">
    <location>
        <begin position="1"/>
        <end position="25"/>
    </location>
</feature>
<evidence type="ECO:0000256" key="1">
    <source>
        <dbReference type="SAM" id="MobiDB-lite"/>
    </source>
</evidence>
<protein>
    <submittedName>
        <fullName evidence="2">Uncharacterized protein</fullName>
    </submittedName>
</protein>
<feature type="compositionally biased region" description="Acidic residues" evidence="1">
    <location>
        <begin position="11"/>
        <end position="25"/>
    </location>
</feature>